<evidence type="ECO:0000256" key="1">
    <source>
        <dbReference type="SAM" id="MobiDB-lite"/>
    </source>
</evidence>
<evidence type="ECO:0008006" key="4">
    <source>
        <dbReference type="Google" id="ProtNLM"/>
    </source>
</evidence>
<dbReference type="Proteomes" id="UP000193467">
    <property type="component" value="Unassembled WGS sequence"/>
</dbReference>
<accession>A0A1Y2E5F3</accession>
<dbReference type="EMBL" id="MCGR01000062">
    <property type="protein sequence ID" value="ORY66780.1"/>
    <property type="molecule type" value="Genomic_DNA"/>
</dbReference>
<keyword evidence="3" id="KW-1185">Reference proteome</keyword>
<protein>
    <recommendedName>
        <fullName evidence="4">F-box domain-containing protein</fullName>
    </recommendedName>
</protein>
<name>A0A1Y2E5F3_9BASI</name>
<organism evidence="2 3">
    <name type="scientific">Leucosporidium creatinivorum</name>
    <dbReference type="NCBI Taxonomy" id="106004"/>
    <lineage>
        <taxon>Eukaryota</taxon>
        <taxon>Fungi</taxon>
        <taxon>Dikarya</taxon>
        <taxon>Basidiomycota</taxon>
        <taxon>Pucciniomycotina</taxon>
        <taxon>Microbotryomycetes</taxon>
        <taxon>Leucosporidiales</taxon>
        <taxon>Leucosporidium</taxon>
    </lineage>
</organism>
<sequence>MEATPPLQQPTAHGKRSGAARRKLRKERQALLDAQFANLEIDPEKGWKLPPELVYYMMHISAPPGDTLFQSDAAREYRRFLSRLSLVCSAWREEARRMIWTCAVLKTDHAIRSFLSGGEKVRLTRQLVFGRGEQEKGAPISAQLVKEVLAATENLEVLAIRSVNDLDPGTLATPNLKTLASPSLRHTVSFKSLPTQIPFHVPFRLQTLDFTSLVWTRKQFPTVVFVALLEATSTYAAVRLADQEDPLLSHHSSKSVMPHFSKSPSSLKALSFGSLPIDFHAPHAFAPFFRQLHQLLHLYMDFALSAILESLPHSLDTFTVIQPPIDGSFEFELSTLRKDTIALSRLRQWRFCSARVESDGAVTFLKECERRSIEVVWDAHEP</sequence>
<evidence type="ECO:0000313" key="2">
    <source>
        <dbReference type="EMBL" id="ORY66780.1"/>
    </source>
</evidence>
<proteinExistence type="predicted"/>
<reference evidence="2 3" key="1">
    <citation type="submission" date="2016-07" db="EMBL/GenBank/DDBJ databases">
        <title>Pervasive Adenine N6-methylation of Active Genes in Fungi.</title>
        <authorList>
            <consortium name="DOE Joint Genome Institute"/>
            <person name="Mondo S.J."/>
            <person name="Dannebaum R.O."/>
            <person name="Kuo R.C."/>
            <person name="Labutti K."/>
            <person name="Haridas S."/>
            <person name="Kuo A."/>
            <person name="Salamov A."/>
            <person name="Ahrendt S.R."/>
            <person name="Lipzen A."/>
            <person name="Sullivan W."/>
            <person name="Andreopoulos W.B."/>
            <person name="Clum A."/>
            <person name="Lindquist E."/>
            <person name="Daum C."/>
            <person name="Ramamoorthy G.K."/>
            <person name="Gryganskyi A."/>
            <person name="Culley D."/>
            <person name="Magnuson J.K."/>
            <person name="James T.Y."/>
            <person name="O'Malley M.A."/>
            <person name="Stajich J.E."/>
            <person name="Spatafora J.W."/>
            <person name="Visel A."/>
            <person name="Grigoriev I.V."/>
        </authorList>
    </citation>
    <scope>NUCLEOTIDE SEQUENCE [LARGE SCALE GENOMIC DNA]</scope>
    <source>
        <strain evidence="2 3">62-1032</strain>
    </source>
</reference>
<dbReference type="AlphaFoldDB" id="A0A1Y2E5F3"/>
<evidence type="ECO:0000313" key="3">
    <source>
        <dbReference type="Proteomes" id="UP000193467"/>
    </source>
</evidence>
<feature type="region of interest" description="Disordered" evidence="1">
    <location>
        <begin position="1"/>
        <end position="20"/>
    </location>
</feature>
<dbReference type="InParanoid" id="A0A1Y2E5F3"/>
<dbReference type="OrthoDB" id="2533572at2759"/>
<comment type="caution">
    <text evidence="2">The sequence shown here is derived from an EMBL/GenBank/DDBJ whole genome shotgun (WGS) entry which is preliminary data.</text>
</comment>
<gene>
    <name evidence="2" type="ORF">BCR35DRAFT_334526</name>
</gene>